<gene>
    <name evidence="2" type="ORF">EDD35_4524</name>
</gene>
<dbReference type="AlphaFoldDB" id="A0A3N2H150"/>
<proteinExistence type="predicted"/>
<keyword evidence="1" id="KW-0812">Transmembrane</keyword>
<keyword evidence="1" id="KW-0472">Membrane</keyword>
<evidence type="ECO:0000313" key="3">
    <source>
        <dbReference type="Proteomes" id="UP000274843"/>
    </source>
</evidence>
<feature type="transmembrane region" description="Helical" evidence="1">
    <location>
        <begin position="12"/>
        <end position="33"/>
    </location>
</feature>
<protein>
    <submittedName>
        <fullName evidence="2">Uncharacterized protein</fullName>
    </submittedName>
</protein>
<keyword evidence="3" id="KW-1185">Reference proteome</keyword>
<comment type="caution">
    <text evidence="2">The sequence shown here is derived from an EMBL/GenBank/DDBJ whole genome shotgun (WGS) entry which is preliminary data.</text>
</comment>
<evidence type="ECO:0000313" key="2">
    <source>
        <dbReference type="EMBL" id="ROS42140.1"/>
    </source>
</evidence>
<sequence>MNSTPALSPVQRAWVTGLATAITLLAVLVLAALG</sequence>
<accession>A0A3N2H150</accession>
<dbReference type="EMBL" id="RKHY01000001">
    <property type="protein sequence ID" value="ROS42140.1"/>
    <property type="molecule type" value="Genomic_DNA"/>
</dbReference>
<name>A0A3N2H150_9PSEU</name>
<keyword evidence="1" id="KW-1133">Transmembrane helix</keyword>
<organism evidence="2 3">
    <name type="scientific">Amycolatopsis thermoflava</name>
    <dbReference type="NCBI Taxonomy" id="84480"/>
    <lineage>
        <taxon>Bacteria</taxon>
        <taxon>Bacillati</taxon>
        <taxon>Actinomycetota</taxon>
        <taxon>Actinomycetes</taxon>
        <taxon>Pseudonocardiales</taxon>
        <taxon>Pseudonocardiaceae</taxon>
        <taxon>Amycolatopsis</taxon>
        <taxon>Amycolatopsis methanolica group</taxon>
    </lineage>
</organism>
<evidence type="ECO:0000256" key="1">
    <source>
        <dbReference type="SAM" id="Phobius"/>
    </source>
</evidence>
<dbReference type="Proteomes" id="UP000274843">
    <property type="component" value="Unassembled WGS sequence"/>
</dbReference>
<reference evidence="2 3" key="1">
    <citation type="submission" date="2018-11" db="EMBL/GenBank/DDBJ databases">
        <title>Sequencing the genomes of 1000 actinobacteria strains.</title>
        <authorList>
            <person name="Klenk H.-P."/>
        </authorList>
    </citation>
    <scope>NUCLEOTIDE SEQUENCE [LARGE SCALE GENOMIC DNA]</scope>
    <source>
        <strain evidence="2 3">DSM 44348</strain>
    </source>
</reference>